<dbReference type="GO" id="GO:0008703">
    <property type="term" value="F:5-amino-6-(5-phosphoribosylamino)uracil reductase activity"/>
    <property type="evidence" value="ECO:0007669"/>
    <property type="project" value="InterPro"/>
</dbReference>
<reference evidence="2 3" key="1">
    <citation type="submission" date="2016-11" db="EMBL/GenBank/DDBJ databases">
        <authorList>
            <person name="Jaros S."/>
            <person name="Januszkiewicz K."/>
            <person name="Wedrychowicz H."/>
        </authorList>
    </citation>
    <scope>NUCLEOTIDE SEQUENCE [LARGE SCALE GENOMIC DNA]</scope>
    <source>
        <strain evidence="2 3">DSM 24574</strain>
    </source>
</reference>
<proteinExistence type="predicted"/>
<dbReference type="STRING" id="947013.SAMN04488109_2757"/>
<sequence>MILNLAVSLDGFIAGPHGEYDWCLADADYGMTNFLNSIDAVVMGGKSYRLLLQYGAPYPEYTNYVFTRTEKSTPYANVVFTGEDIPEFVEALKEKEGKNIWLFGGAEIIHPLLENDLVDELMLSVHPLLLGEGLPLFRKLNERKTFKLMDSITYPSGLVQLYYKK</sequence>
<name>A0A1M5P9U8_9BACT</name>
<dbReference type="PANTHER" id="PTHR38011:SF11">
    <property type="entry name" value="2,5-DIAMINO-6-RIBOSYLAMINO-4(3H)-PYRIMIDINONE 5'-PHOSPHATE REDUCTASE"/>
    <property type="match status" value="1"/>
</dbReference>
<dbReference type="InterPro" id="IPR002734">
    <property type="entry name" value="RibDG_C"/>
</dbReference>
<evidence type="ECO:0000313" key="3">
    <source>
        <dbReference type="Proteomes" id="UP000184212"/>
    </source>
</evidence>
<dbReference type="AlphaFoldDB" id="A0A1M5P9U8"/>
<accession>A0A1M5P9U8</accession>
<dbReference type="InterPro" id="IPR024072">
    <property type="entry name" value="DHFR-like_dom_sf"/>
</dbReference>
<dbReference type="PANTHER" id="PTHR38011">
    <property type="entry name" value="DIHYDROFOLATE REDUCTASE FAMILY PROTEIN (AFU_ORTHOLOGUE AFUA_8G06820)"/>
    <property type="match status" value="1"/>
</dbReference>
<organism evidence="2 3">
    <name type="scientific">Chryseolinea serpens</name>
    <dbReference type="NCBI Taxonomy" id="947013"/>
    <lineage>
        <taxon>Bacteria</taxon>
        <taxon>Pseudomonadati</taxon>
        <taxon>Bacteroidota</taxon>
        <taxon>Cytophagia</taxon>
        <taxon>Cytophagales</taxon>
        <taxon>Fulvivirgaceae</taxon>
        <taxon>Chryseolinea</taxon>
    </lineage>
</organism>
<dbReference type="Proteomes" id="UP000184212">
    <property type="component" value="Unassembled WGS sequence"/>
</dbReference>
<dbReference type="Pfam" id="PF01872">
    <property type="entry name" value="RibD_C"/>
    <property type="match status" value="1"/>
</dbReference>
<dbReference type="InterPro" id="IPR050765">
    <property type="entry name" value="Riboflavin_Biosynth_HTPR"/>
</dbReference>
<evidence type="ECO:0000313" key="2">
    <source>
        <dbReference type="EMBL" id="SHG98536.1"/>
    </source>
</evidence>
<dbReference type="SUPFAM" id="SSF53597">
    <property type="entry name" value="Dihydrofolate reductase-like"/>
    <property type="match status" value="1"/>
</dbReference>
<dbReference type="EMBL" id="FQWQ01000001">
    <property type="protein sequence ID" value="SHG98536.1"/>
    <property type="molecule type" value="Genomic_DNA"/>
</dbReference>
<protein>
    <submittedName>
        <fullName evidence="2">Dihydrofolate reductase</fullName>
    </submittedName>
</protein>
<keyword evidence="3" id="KW-1185">Reference proteome</keyword>
<gene>
    <name evidence="2" type="ORF">SAMN04488109_2757</name>
</gene>
<dbReference type="GO" id="GO:0009231">
    <property type="term" value="P:riboflavin biosynthetic process"/>
    <property type="evidence" value="ECO:0007669"/>
    <property type="project" value="InterPro"/>
</dbReference>
<dbReference type="Gene3D" id="3.40.430.10">
    <property type="entry name" value="Dihydrofolate Reductase, subunit A"/>
    <property type="match status" value="1"/>
</dbReference>
<evidence type="ECO:0000259" key="1">
    <source>
        <dbReference type="Pfam" id="PF01872"/>
    </source>
</evidence>
<feature type="domain" description="Bacterial bifunctional deaminase-reductase C-terminal" evidence="1">
    <location>
        <begin position="2"/>
        <end position="159"/>
    </location>
</feature>